<comment type="caution">
    <text evidence="6">The sequence shown here is derived from an EMBL/GenBank/DDBJ whole genome shotgun (WGS) entry which is preliminary data.</text>
</comment>
<evidence type="ECO:0000259" key="5">
    <source>
        <dbReference type="PROSITE" id="PS51352"/>
    </source>
</evidence>
<keyword evidence="7" id="KW-1185">Reference proteome</keyword>
<dbReference type="InterPro" id="IPR050553">
    <property type="entry name" value="Thioredoxin_ResA/DsbE_sf"/>
</dbReference>
<keyword evidence="2" id="KW-0201">Cytochrome c-type biogenesis</keyword>
<organism evidence="6 7">
    <name type="scientific">Leeuwenhoekiella blandensis (strain CECT 7118 / CCUG 51940 / KCTC 22103 / MED217)</name>
    <name type="common">Flavobacterium sp. (strain MED217)</name>
    <dbReference type="NCBI Taxonomy" id="398720"/>
    <lineage>
        <taxon>Bacteria</taxon>
        <taxon>Pseudomonadati</taxon>
        <taxon>Bacteroidota</taxon>
        <taxon>Flavobacteriia</taxon>
        <taxon>Flavobacteriales</taxon>
        <taxon>Flavobacteriaceae</taxon>
        <taxon>Leeuwenhoekiella</taxon>
    </lineage>
</organism>
<dbReference type="GO" id="GO:0017004">
    <property type="term" value="P:cytochrome complex assembly"/>
    <property type="evidence" value="ECO:0007669"/>
    <property type="project" value="UniProtKB-KW"/>
</dbReference>
<gene>
    <name evidence="6" type="ORF">MED217_17905</name>
</gene>
<accession>A3XH03</accession>
<dbReference type="PANTHER" id="PTHR42852">
    <property type="entry name" value="THIOL:DISULFIDE INTERCHANGE PROTEIN DSBE"/>
    <property type="match status" value="1"/>
</dbReference>
<dbReference type="GO" id="GO:0030313">
    <property type="term" value="C:cell envelope"/>
    <property type="evidence" value="ECO:0007669"/>
    <property type="project" value="UniProtKB-SubCell"/>
</dbReference>
<reference evidence="6 7" key="1">
    <citation type="journal article" date="2007" name="Nature">
        <title>Light stimulates growth of proteorhodopsin-containing marine Flavobacteria.</title>
        <authorList>
            <person name="Gomez-Consarnau L."/>
            <person name="Gonzalez J.M."/>
            <person name="Coll-Llado M."/>
            <person name="Gourdon P."/>
            <person name="Pascher T."/>
            <person name="Neutze R."/>
            <person name="Pedros-Alio C."/>
            <person name="Pinhassi J."/>
        </authorList>
    </citation>
    <scope>NUCLEOTIDE SEQUENCE [LARGE SCALE GENOMIC DNA]</scope>
    <source>
        <strain evidence="6 7">MED217</strain>
    </source>
</reference>
<evidence type="ECO:0000313" key="6">
    <source>
        <dbReference type="EMBL" id="EAQ51442.1"/>
    </source>
</evidence>
<comment type="subcellular location">
    <subcellularLocation>
        <location evidence="1">Cell envelope</location>
    </subcellularLocation>
</comment>
<evidence type="ECO:0000256" key="1">
    <source>
        <dbReference type="ARBA" id="ARBA00004196"/>
    </source>
</evidence>
<dbReference type="InterPro" id="IPR013740">
    <property type="entry name" value="Redoxin"/>
</dbReference>
<name>A3XH03_LEEBM</name>
<dbReference type="EMBL" id="AANC01000001">
    <property type="protein sequence ID" value="EAQ51442.1"/>
    <property type="molecule type" value="Genomic_DNA"/>
</dbReference>
<dbReference type="InterPro" id="IPR013766">
    <property type="entry name" value="Thioredoxin_domain"/>
</dbReference>
<evidence type="ECO:0000313" key="7">
    <source>
        <dbReference type="Proteomes" id="UP000001601"/>
    </source>
</evidence>
<dbReference type="AlphaFoldDB" id="A3XH03"/>
<dbReference type="CDD" id="cd02966">
    <property type="entry name" value="TlpA_like_family"/>
    <property type="match status" value="1"/>
</dbReference>
<dbReference type="Gene3D" id="3.40.30.10">
    <property type="entry name" value="Glutaredoxin"/>
    <property type="match status" value="1"/>
</dbReference>
<dbReference type="Pfam" id="PF08534">
    <property type="entry name" value="Redoxin"/>
    <property type="match status" value="1"/>
</dbReference>
<dbReference type="PROSITE" id="PS51352">
    <property type="entry name" value="THIOREDOXIN_2"/>
    <property type="match status" value="1"/>
</dbReference>
<evidence type="ECO:0000256" key="3">
    <source>
        <dbReference type="ARBA" id="ARBA00023157"/>
    </source>
</evidence>
<keyword evidence="4" id="KW-0676">Redox-active center</keyword>
<feature type="domain" description="Thioredoxin" evidence="5">
    <location>
        <begin position="87"/>
        <end position="228"/>
    </location>
</feature>
<dbReference type="PANTHER" id="PTHR42852:SF6">
    <property type="entry name" value="THIOL:DISULFIDE INTERCHANGE PROTEIN DSBE"/>
    <property type="match status" value="1"/>
</dbReference>
<dbReference type="InterPro" id="IPR036249">
    <property type="entry name" value="Thioredoxin-like_sf"/>
</dbReference>
<dbReference type="Proteomes" id="UP000001601">
    <property type="component" value="Unassembled WGS sequence"/>
</dbReference>
<sequence length="235" mass="26731">MMSNLKKRLQELPQQQVDLIVLQTDLRTPEDKAWFQDNLIDKVKTPWILSKFEKQAEETHQKLAMINQSLNNAKASNGNLSFATPVMKTDFGADLYTVSDVEASEVLSSMRETFKNKALMLDFWATWCGPCLKDFPSSKKIHAEVKDEPVEFIYLCSSNGSTEEEWKQRIAEFQLDGTHLYVDEKIEAELMTMFDSRGGFPTYAFINKSGAYKPGAVSRMAALDRGQFVNLIHGK</sequence>
<evidence type="ECO:0000256" key="4">
    <source>
        <dbReference type="ARBA" id="ARBA00023284"/>
    </source>
</evidence>
<dbReference type="STRING" id="398720.MED217_17905"/>
<dbReference type="HOGENOM" id="CLU_1179036_0_0_10"/>
<proteinExistence type="predicted"/>
<dbReference type="GO" id="GO:0016491">
    <property type="term" value="F:oxidoreductase activity"/>
    <property type="evidence" value="ECO:0007669"/>
    <property type="project" value="InterPro"/>
</dbReference>
<dbReference type="SUPFAM" id="SSF52833">
    <property type="entry name" value="Thioredoxin-like"/>
    <property type="match status" value="1"/>
</dbReference>
<protein>
    <submittedName>
        <fullName evidence="6">Thioredoxin family protein</fullName>
    </submittedName>
</protein>
<keyword evidence="3" id="KW-1015">Disulfide bond</keyword>
<dbReference type="eggNOG" id="COG0526">
    <property type="taxonomic scope" value="Bacteria"/>
</dbReference>
<evidence type="ECO:0000256" key="2">
    <source>
        <dbReference type="ARBA" id="ARBA00022748"/>
    </source>
</evidence>